<organism evidence="1 4">
    <name type="scientific">Plasmodium chabaudi chabaudi</name>
    <dbReference type="NCBI Taxonomy" id="31271"/>
    <lineage>
        <taxon>Eukaryota</taxon>
        <taxon>Sar</taxon>
        <taxon>Alveolata</taxon>
        <taxon>Apicomplexa</taxon>
        <taxon>Aconoidasida</taxon>
        <taxon>Haemosporida</taxon>
        <taxon>Plasmodiidae</taxon>
        <taxon>Plasmodium</taxon>
        <taxon>Plasmodium (Vinckeia)</taxon>
    </lineage>
</organism>
<dbReference type="Proteomes" id="UP000195489">
    <property type="component" value="Chromosome 9"/>
</dbReference>
<evidence type="ECO:0000313" key="2">
    <source>
        <dbReference type="EMBL" id="VTZ68916.1"/>
    </source>
</evidence>
<dbReference type="KEGG" id="pcb:PCHAS_0930600"/>
<reference evidence="2 3" key="1">
    <citation type="journal article" date="2014" name="BMC Biol.">
        <title>A comprehensive evaluation of rodent malaria parasite genomes and gene expression.</title>
        <authorList>
            <person name="Otto T.D."/>
            <person name="Bohme U."/>
            <person name="Jackson A.P."/>
            <person name="Hunt M."/>
            <person name="Franke-Fayard B."/>
            <person name="Hoeijmakers W.A."/>
            <person name="Religa A.A."/>
            <person name="Robertson L."/>
            <person name="Sanders M."/>
            <person name="Ogun S.A."/>
            <person name="Cunningham D."/>
            <person name="Erhart A."/>
            <person name="Billker O."/>
            <person name="Khan S.M."/>
            <person name="Stunnenberg H.G."/>
            <person name="Langhorne J."/>
            <person name="Holder A.A."/>
            <person name="Waters A.P."/>
            <person name="Newbold C.I."/>
            <person name="Pain A."/>
            <person name="Berriman M."/>
            <person name="Janse C.J."/>
        </authorList>
    </citation>
    <scope>NUCLEOTIDE SEQUENCE [LARGE SCALE GENOMIC DNA]</scope>
    <source>
        <strain evidence="2 3">AS</strain>
    </source>
</reference>
<sequence length="29" mass="3270">MCCCVCGLLFLTLFALIMLLILNGIIRLR</sequence>
<evidence type="ECO:0000313" key="3">
    <source>
        <dbReference type="Proteomes" id="UP000071118"/>
    </source>
</evidence>
<reference evidence="1 4" key="3">
    <citation type="submission" date="2016-08" db="EMBL/GenBank/DDBJ databases">
        <authorList>
            <consortium name="Pathogen Informatics"/>
        </authorList>
    </citation>
    <scope>NUCLEOTIDE SEQUENCE [LARGE SCALE GENOMIC DNA]</scope>
    <source>
        <strain evidence="2">AS</strain>
        <strain evidence="1 4">CB</strain>
    </source>
</reference>
<dbReference type="EMBL" id="LT608161">
    <property type="protein sequence ID" value="SCN60632.1"/>
    <property type="molecule type" value="Genomic_DNA"/>
</dbReference>
<proteinExistence type="predicted"/>
<dbReference type="Proteomes" id="UP000071118">
    <property type="component" value="Chromosome 9"/>
</dbReference>
<dbReference type="EMBL" id="LK022886">
    <property type="protein sequence ID" value="VTZ68916.1"/>
    <property type="molecule type" value="Genomic_DNA"/>
</dbReference>
<dbReference type="VEuPathDB" id="PlasmoDB:PCHAS_0930600"/>
<name>A0A077XCB4_PLACU</name>
<keyword evidence="3" id="KW-1185">Reference proteome</keyword>
<dbReference type="GeneID" id="27794807"/>
<dbReference type="AlphaFoldDB" id="A0A077XCB4"/>
<evidence type="ECO:0000313" key="4">
    <source>
        <dbReference type="Proteomes" id="UP000195489"/>
    </source>
</evidence>
<dbReference type="RefSeq" id="XP_016655427.1">
    <property type="nucleotide sequence ID" value="XM_016798185.1"/>
</dbReference>
<accession>A0A077XCB4</accession>
<gene>
    <name evidence="2" type="ORF">PCHAS_0930600</name>
    <name evidence="1" type="ORF">PCHCB_000212600</name>
</gene>
<reference evidence="2" key="2">
    <citation type="submission" date="2014-05" db="EMBL/GenBank/DDBJ databases">
        <authorList>
            <person name="Aslett M.A."/>
            <person name="De Silva N."/>
        </authorList>
    </citation>
    <scope>NUCLEOTIDE SEQUENCE</scope>
    <source>
        <strain evidence="2">AS</strain>
    </source>
</reference>
<protein>
    <submittedName>
        <fullName evidence="1">Uncharacterized protein</fullName>
    </submittedName>
</protein>
<evidence type="ECO:0000313" key="1">
    <source>
        <dbReference type="EMBL" id="SCN60632.1"/>
    </source>
</evidence>